<proteinExistence type="predicted"/>
<keyword evidence="1" id="KW-1185">Reference proteome</keyword>
<dbReference type="WBParaSite" id="jg4299">
    <property type="protein sequence ID" value="jg4299"/>
    <property type="gene ID" value="jg4299"/>
</dbReference>
<evidence type="ECO:0000313" key="1">
    <source>
        <dbReference type="Proteomes" id="UP000887574"/>
    </source>
</evidence>
<accession>A0A915EAJ8</accession>
<reference evidence="2" key="1">
    <citation type="submission" date="2022-11" db="UniProtKB">
        <authorList>
            <consortium name="WormBaseParasite"/>
        </authorList>
    </citation>
    <scope>IDENTIFICATION</scope>
</reference>
<name>A0A915EAJ8_9BILA</name>
<organism evidence="1 2">
    <name type="scientific">Ditylenchus dipsaci</name>
    <dbReference type="NCBI Taxonomy" id="166011"/>
    <lineage>
        <taxon>Eukaryota</taxon>
        <taxon>Metazoa</taxon>
        <taxon>Ecdysozoa</taxon>
        <taxon>Nematoda</taxon>
        <taxon>Chromadorea</taxon>
        <taxon>Rhabditida</taxon>
        <taxon>Tylenchina</taxon>
        <taxon>Tylenchomorpha</taxon>
        <taxon>Sphaerularioidea</taxon>
        <taxon>Anguinidae</taxon>
        <taxon>Anguininae</taxon>
        <taxon>Ditylenchus</taxon>
    </lineage>
</organism>
<evidence type="ECO:0000313" key="2">
    <source>
        <dbReference type="WBParaSite" id="jg4299"/>
    </source>
</evidence>
<dbReference type="AlphaFoldDB" id="A0A915EAJ8"/>
<dbReference type="Proteomes" id="UP000887574">
    <property type="component" value="Unplaced"/>
</dbReference>
<protein>
    <submittedName>
        <fullName evidence="2">Uncharacterized protein</fullName>
    </submittedName>
</protein>
<sequence>MFQVSNASSAVPAWFAQIDHVSDEKLFAVEEKLNKQNLRIIAKDISEASAKGRIVGRIAHPKSVMSGIKPAVLPIFSQALIHNFNKNIHDLKYYDQKFDIEKLCNIGKDHTLNDLLLVFFTTIVIHLKERISIEEKLNSDADHGSPIYIEEPFTHLNTAIAVEYGPLYFFILENFSKSFEEFYVNKDLDLILSQEAHSQFLKVEQRT</sequence>